<dbReference type="RefSeq" id="WP_344558910.1">
    <property type="nucleotide sequence ID" value="NZ_BAAANS010000094.1"/>
</dbReference>
<reference evidence="4" key="1">
    <citation type="journal article" date="2019" name="Int. J. Syst. Evol. Microbiol.">
        <title>The Global Catalogue of Microorganisms (GCM) 10K type strain sequencing project: providing services to taxonomists for standard genome sequencing and annotation.</title>
        <authorList>
            <consortium name="The Broad Institute Genomics Platform"/>
            <consortium name="The Broad Institute Genome Sequencing Center for Infectious Disease"/>
            <person name="Wu L."/>
            <person name="Ma J."/>
        </authorList>
    </citation>
    <scope>NUCLEOTIDE SEQUENCE [LARGE SCALE GENOMIC DNA]</scope>
    <source>
        <strain evidence="4">JCM 14559</strain>
    </source>
</reference>
<dbReference type="CDD" id="cd02440">
    <property type="entry name" value="AdoMet_MTases"/>
    <property type="match status" value="1"/>
</dbReference>
<dbReference type="EMBL" id="BAAANS010000094">
    <property type="protein sequence ID" value="GAA2123610.1"/>
    <property type="molecule type" value="Genomic_DNA"/>
</dbReference>
<accession>A0ABP5K2B9</accession>
<comment type="caution">
    <text evidence="3">The sequence shown here is derived from an EMBL/GenBank/DDBJ whole genome shotgun (WGS) entry which is preliminary data.</text>
</comment>
<protein>
    <submittedName>
        <fullName evidence="3">Carboxy-S-adenosyl-L-methionine synthase CmoA</fullName>
    </submittedName>
</protein>
<keyword evidence="1" id="KW-0808">Transferase</keyword>
<dbReference type="PANTHER" id="PTHR43861">
    <property type="entry name" value="TRANS-ACONITATE 2-METHYLTRANSFERASE-RELATED"/>
    <property type="match status" value="1"/>
</dbReference>
<dbReference type="Gene3D" id="3.40.50.150">
    <property type="entry name" value="Vaccinia Virus protein VP39"/>
    <property type="match status" value="1"/>
</dbReference>
<dbReference type="InterPro" id="IPR029063">
    <property type="entry name" value="SAM-dependent_MTases_sf"/>
</dbReference>
<evidence type="ECO:0000313" key="4">
    <source>
        <dbReference type="Proteomes" id="UP001500897"/>
    </source>
</evidence>
<dbReference type="PANTHER" id="PTHR43861:SF2">
    <property type="entry name" value="CARBOXY-S-ADENOSYL-L-METHIONINE SYNTHASE"/>
    <property type="match status" value="1"/>
</dbReference>
<gene>
    <name evidence="3" type="primary">cmoA</name>
    <name evidence="3" type="ORF">GCM10009759_74800</name>
</gene>
<organism evidence="3 4">
    <name type="scientific">Kitasatospora saccharophila</name>
    <dbReference type="NCBI Taxonomy" id="407973"/>
    <lineage>
        <taxon>Bacteria</taxon>
        <taxon>Bacillati</taxon>
        <taxon>Actinomycetota</taxon>
        <taxon>Actinomycetes</taxon>
        <taxon>Kitasatosporales</taxon>
        <taxon>Streptomycetaceae</taxon>
        <taxon>Kitasatospora</taxon>
    </lineage>
</organism>
<keyword evidence="4" id="KW-1185">Reference proteome</keyword>
<dbReference type="InterPro" id="IPR041698">
    <property type="entry name" value="Methyltransf_25"/>
</dbReference>
<sequence length="258" mass="28610">MSEATESLPALAELKAMADDPRLLDVGDGIVPIDTRWSFAGGTPQKFDNHVSKSVPLYSEGHALISQCVEFFSRRGGLIIDVGCSTGTLLAQIAAKECCKDVSLIGFDIEADMVRVARQRCRELENVTIRQGDMLSIDYNGANAVIMYYTLQFLPPGDRHTAMRMVCDGLVEGGGLLLFEKTLEPDSRTQDIVQQLYAEFKLDNGFDPDEIYQKAHSLRSVMAPQRSSETHDLLREVGFTSITTIQKYLHFEGILAIK</sequence>
<name>A0ABP5K2B9_9ACTN</name>
<proteinExistence type="predicted"/>
<evidence type="ECO:0000259" key="2">
    <source>
        <dbReference type="Pfam" id="PF13649"/>
    </source>
</evidence>
<feature type="domain" description="Methyltransferase" evidence="2">
    <location>
        <begin position="79"/>
        <end position="174"/>
    </location>
</feature>
<evidence type="ECO:0000256" key="1">
    <source>
        <dbReference type="ARBA" id="ARBA00022679"/>
    </source>
</evidence>
<dbReference type="Proteomes" id="UP001500897">
    <property type="component" value="Unassembled WGS sequence"/>
</dbReference>
<dbReference type="SUPFAM" id="SSF53335">
    <property type="entry name" value="S-adenosyl-L-methionine-dependent methyltransferases"/>
    <property type="match status" value="1"/>
</dbReference>
<evidence type="ECO:0000313" key="3">
    <source>
        <dbReference type="EMBL" id="GAA2123610.1"/>
    </source>
</evidence>
<dbReference type="Pfam" id="PF13649">
    <property type="entry name" value="Methyltransf_25"/>
    <property type="match status" value="1"/>
</dbReference>